<organism evidence="3 4">
    <name type="scientific">Candidatus Scatocola faecipullorum</name>
    <dbReference type="NCBI Taxonomy" id="2840917"/>
    <lineage>
        <taxon>Bacteria</taxon>
        <taxon>Pseudomonadati</taxon>
        <taxon>Pseudomonadota</taxon>
        <taxon>Alphaproteobacteria</taxon>
        <taxon>Rhodospirillales</taxon>
        <taxon>Rhodospirillaceae</taxon>
        <taxon>Rhodospirillaceae incertae sedis</taxon>
        <taxon>Candidatus Scatocola</taxon>
    </lineage>
</organism>
<sequence length="100" mass="11327">MKKIPDDIKQMDERIRKLKAKEQRTREEKTESQFAHAAKVGFRIGAELISGVIVGAGIGYLLDILFGTRPLLLIIFLFLGGVAGFLNVYRFVKSMEKEQE</sequence>
<dbReference type="Proteomes" id="UP000824107">
    <property type="component" value="Unassembled WGS sequence"/>
</dbReference>
<dbReference type="Pfam" id="PF09527">
    <property type="entry name" value="ATPase_gene1"/>
    <property type="match status" value="1"/>
</dbReference>
<keyword evidence="1 2" id="KW-0472">Membrane</keyword>
<proteinExistence type="inferred from homology"/>
<keyword evidence="1" id="KW-0375">Hydrogen ion transport</keyword>
<evidence type="ECO:0000313" key="3">
    <source>
        <dbReference type="EMBL" id="HIU53740.1"/>
    </source>
</evidence>
<keyword evidence="2" id="KW-0812">Transmembrane</keyword>
<name>A0A9D1M4N8_9PROT</name>
<accession>A0A9D1M4N8</accession>
<reference evidence="3" key="2">
    <citation type="journal article" date="2021" name="PeerJ">
        <title>Extensive microbial diversity within the chicken gut microbiome revealed by metagenomics and culture.</title>
        <authorList>
            <person name="Gilroy R."/>
            <person name="Ravi A."/>
            <person name="Getino M."/>
            <person name="Pursley I."/>
            <person name="Horton D.L."/>
            <person name="Alikhan N.F."/>
            <person name="Baker D."/>
            <person name="Gharbi K."/>
            <person name="Hall N."/>
            <person name="Watson M."/>
            <person name="Adriaenssens E.M."/>
            <person name="Foster-Nyarko E."/>
            <person name="Jarju S."/>
            <person name="Secka A."/>
            <person name="Antonio M."/>
            <person name="Oren A."/>
            <person name="Chaudhuri R.R."/>
            <person name="La Ragione R."/>
            <person name="Hildebrand F."/>
            <person name="Pallen M.J."/>
        </authorList>
    </citation>
    <scope>NUCLEOTIDE SEQUENCE</scope>
    <source>
        <strain evidence="3">ChiW3-316</strain>
    </source>
</reference>
<dbReference type="GO" id="GO:1902600">
    <property type="term" value="P:proton transmembrane transport"/>
    <property type="evidence" value="ECO:0007669"/>
    <property type="project" value="UniProtKB-KW"/>
</dbReference>
<keyword evidence="1" id="KW-0406">Ion transport</keyword>
<dbReference type="AlphaFoldDB" id="A0A9D1M4N8"/>
<protein>
    <recommendedName>
        <fullName evidence="1">ATP synthase protein I</fullName>
    </recommendedName>
</protein>
<dbReference type="GO" id="GO:0045259">
    <property type="term" value="C:proton-transporting ATP synthase complex"/>
    <property type="evidence" value="ECO:0007669"/>
    <property type="project" value="UniProtKB-UniRule"/>
</dbReference>
<reference evidence="3" key="1">
    <citation type="submission" date="2020-10" db="EMBL/GenBank/DDBJ databases">
        <authorList>
            <person name="Gilroy R."/>
        </authorList>
    </citation>
    <scope>NUCLEOTIDE SEQUENCE</scope>
    <source>
        <strain evidence="3">ChiW3-316</strain>
    </source>
</reference>
<comment type="function">
    <text evidence="1">A possible function for this protein is to guide the assembly of the membrane sector of the ATPase enzyme complex.</text>
</comment>
<dbReference type="InterPro" id="IPR032820">
    <property type="entry name" value="ATPase_put"/>
</dbReference>
<keyword evidence="1" id="KW-0813">Transport</keyword>
<comment type="caution">
    <text evidence="3">The sequence shown here is derived from an EMBL/GenBank/DDBJ whole genome shotgun (WGS) entry which is preliminary data.</text>
</comment>
<dbReference type="PIRSF" id="PIRSF032126">
    <property type="entry name" value="F0F1_ATP_synthase_subunit_I"/>
    <property type="match status" value="1"/>
</dbReference>
<evidence type="ECO:0000313" key="4">
    <source>
        <dbReference type="Proteomes" id="UP000824107"/>
    </source>
</evidence>
<dbReference type="EMBL" id="DVNC01000044">
    <property type="protein sequence ID" value="HIU53740.1"/>
    <property type="molecule type" value="Genomic_DNA"/>
</dbReference>
<dbReference type="InterPro" id="IPR016989">
    <property type="entry name" value="Atp1_alphaprobac"/>
</dbReference>
<gene>
    <name evidence="3" type="ORF">IAD20_06635</name>
</gene>
<evidence type="ECO:0000256" key="1">
    <source>
        <dbReference type="PIRNR" id="PIRNR032126"/>
    </source>
</evidence>
<feature type="transmembrane region" description="Helical" evidence="2">
    <location>
        <begin position="48"/>
        <end position="66"/>
    </location>
</feature>
<feature type="transmembrane region" description="Helical" evidence="2">
    <location>
        <begin position="72"/>
        <end position="92"/>
    </location>
</feature>
<keyword evidence="2" id="KW-1133">Transmembrane helix</keyword>
<evidence type="ECO:0000256" key="2">
    <source>
        <dbReference type="SAM" id="Phobius"/>
    </source>
</evidence>
<comment type="similarity">
    <text evidence="1">Belongs to the bacterial AtpI family.</text>
</comment>